<reference evidence="5 6" key="1">
    <citation type="journal article" date="2012" name="Proc. Natl. Acad. Sci. U.S.A.">
        <title>Genome and physiology of a model Epsilonproteobacterium responsible for sulfide detoxification in marine oxygen depletion zones.</title>
        <authorList>
            <person name="Grote J."/>
            <person name="Schott T."/>
            <person name="Bruckner C.G."/>
            <person name="Glockner F.O."/>
            <person name="Jost G."/>
            <person name="Teeling H."/>
            <person name="Labrenz M."/>
            <person name="Jurgens K."/>
        </authorList>
    </citation>
    <scope>NUCLEOTIDE SEQUENCE [LARGE SCALE GENOMIC DNA]</scope>
    <source>
        <strain evidence="5 6">GD1</strain>
    </source>
</reference>
<dbReference type="eggNOG" id="COG3706">
    <property type="taxonomic scope" value="Bacteria"/>
</dbReference>
<keyword evidence="6" id="KW-1185">Reference proteome</keyword>
<sequence>MKIKISIALIFVIILTAVFYKYMQTSKDEVIQNVANKSLESMDVANKSILNTYLLVAEKNFYDIMQNKKALEILREFKDADEETKAVLRGEFFRLLYKEYDFLKKQSIRQFHFHTHDSKSLLRFHLPYKSGDSLKDIRTSIRVANAELKTMVGFEGGRVLPGYRYVFPIVDKGEHLGSVEFSVSFEGIERKLRKILPFYAHKIILEKAVSYDKVFKEHIDFFVPSQFSENYYLENQDISKVTRKTQDDSFVNKLTSLAKESKDFLQKLAKKDSFTVPIIEDGKGYVVTFLALKDIDNKNAGYVVSFTNLQEIVYIQKRYQDFSFIVFLGATLLFILIVAVIVQIQKVKNESLKLQKFIDIQNSIVVLTDGKKFKFTNKSFFDFFKYADMEDFLNKHDCICELFVRSNGFFSLADVKENEKHWVESLLNLSGRNRIVSMIDKTLTPHAFTVSINRYDRENYIINFSDISDAMTEKLQLQKQIVRDQLTKAYNRVYFEKTIDSLIASNTSQNKNTGIIFFDIDHFKNVNDTYGHKAGDDVLRIIVDLVKKNIRSNDKLIRWGGEEFLILLPANSIDEVYKEAEHLRKTIEKHEFDIVKHLTCSFGLSLHEATADIHESVKKADEKLYEAKKNGRNRVVFSFI</sequence>
<dbReference type="RefSeq" id="WP_008335195.1">
    <property type="nucleotide sequence ID" value="NZ_AFRZ01000001.1"/>
</dbReference>
<gene>
    <name evidence="5" type="ORF">SMGD1_1111</name>
</gene>
<dbReference type="eggNOG" id="COG5002">
    <property type="taxonomic scope" value="Bacteria"/>
</dbReference>
<accession>B6BGK8</accession>
<dbReference type="Pfam" id="PF14827">
    <property type="entry name" value="dCache_3"/>
    <property type="match status" value="1"/>
</dbReference>
<dbReference type="InterPro" id="IPR029787">
    <property type="entry name" value="Nucleotide_cyclase"/>
</dbReference>
<dbReference type="InterPro" id="IPR043128">
    <property type="entry name" value="Rev_trsase/Diguanyl_cyclase"/>
</dbReference>
<evidence type="ECO:0000256" key="2">
    <source>
        <dbReference type="ARBA" id="ARBA00034247"/>
    </source>
</evidence>
<protein>
    <recommendedName>
        <fullName evidence="1">diguanylate cyclase</fullName>
        <ecNumber evidence="1">2.7.7.65</ecNumber>
    </recommendedName>
</protein>
<dbReference type="PANTHER" id="PTHR45138">
    <property type="entry name" value="REGULATORY COMPONENTS OF SENSORY TRANSDUCTION SYSTEM"/>
    <property type="match status" value="1"/>
</dbReference>
<dbReference type="FunFam" id="3.30.70.270:FF:000001">
    <property type="entry name" value="Diguanylate cyclase domain protein"/>
    <property type="match status" value="1"/>
</dbReference>
<dbReference type="AlphaFoldDB" id="B6BGK8"/>
<dbReference type="EMBL" id="AFRZ01000001">
    <property type="protein sequence ID" value="EHP29635.1"/>
    <property type="molecule type" value="Genomic_DNA"/>
</dbReference>
<dbReference type="CDD" id="cd01949">
    <property type="entry name" value="GGDEF"/>
    <property type="match status" value="1"/>
</dbReference>
<dbReference type="PANTHER" id="PTHR45138:SF9">
    <property type="entry name" value="DIGUANYLATE CYCLASE DGCM-RELATED"/>
    <property type="match status" value="1"/>
</dbReference>
<dbReference type="Proteomes" id="UP000006431">
    <property type="component" value="Unassembled WGS sequence"/>
</dbReference>
<evidence type="ECO:0000259" key="4">
    <source>
        <dbReference type="PROSITE" id="PS50887"/>
    </source>
</evidence>
<accession>H1FYU0</accession>
<evidence type="ECO:0000313" key="6">
    <source>
        <dbReference type="Proteomes" id="UP000006431"/>
    </source>
</evidence>
<dbReference type="InterPro" id="IPR050469">
    <property type="entry name" value="Diguanylate_Cyclase"/>
</dbReference>
<feature type="transmembrane region" description="Helical" evidence="3">
    <location>
        <begin position="322"/>
        <end position="344"/>
    </location>
</feature>
<dbReference type="SMART" id="SM00267">
    <property type="entry name" value="GGDEF"/>
    <property type="match status" value="1"/>
</dbReference>
<evidence type="ECO:0000256" key="3">
    <source>
        <dbReference type="SAM" id="Phobius"/>
    </source>
</evidence>
<dbReference type="InterPro" id="IPR000160">
    <property type="entry name" value="GGDEF_dom"/>
</dbReference>
<keyword evidence="3" id="KW-0472">Membrane</keyword>
<dbReference type="OrthoDB" id="5347817at2"/>
<name>B6BGK8_SULGG</name>
<dbReference type="GO" id="GO:0052621">
    <property type="term" value="F:diguanylate cyclase activity"/>
    <property type="evidence" value="ECO:0007669"/>
    <property type="project" value="UniProtKB-EC"/>
</dbReference>
<evidence type="ECO:0000256" key="1">
    <source>
        <dbReference type="ARBA" id="ARBA00012528"/>
    </source>
</evidence>
<keyword evidence="3" id="KW-0812">Transmembrane</keyword>
<comment type="catalytic activity">
    <reaction evidence="2">
        <text>2 GTP = 3',3'-c-di-GMP + 2 diphosphate</text>
        <dbReference type="Rhea" id="RHEA:24898"/>
        <dbReference type="ChEBI" id="CHEBI:33019"/>
        <dbReference type="ChEBI" id="CHEBI:37565"/>
        <dbReference type="ChEBI" id="CHEBI:58805"/>
        <dbReference type="EC" id="2.7.7.65"/>
    </reaction>
</comment>
<feature type="domain" description="GGDEF" evidence="4">
    <location>
        <begin position="511"/>
        <end position="640"/>
    </location>
</feature>
<dbReference type="SUPFAM" id="SSF55073">
    <property type="entry name" value="Nucleotide cyclase"/>
    <property type="match status" value="1"/>
</dbReference>
<dbReference type="EC" id="2.7.7.65" evidence="1"/>
<dbReference type="InterPro" id="IPR029150">
    <property type="entry name" value="dCache_3"/>
</dbReference>
<evidence type="ECO:0000313" key="5">
    <source>
        <dbReference type="EMBL" id="EHP29635.1"/>
    </source>
</evidence>
<comment type="caution">
    <text evidence="5">The sequence shown here is derived from an EMBL/GenBank/DDBJ whole genome shotgun (WGS) entry which is preliminary data.</text>
</comment>
<dbReference type="STRING" id="929558.SMGD1_1111"/>
<dbReference type="PROSITE" id="PS50887">
    <property type="entry name" value="GGDEF"/>
    <property type="match status" value="1"/>
</dbReference>
<feature type="transmembrane region" description="Helical" evidence="3">
    <location>
        <begin position="7"/>
        <end position="23"/>
    </location>
</feature>
<dbReference type="PATRIC" id="fig|929558.5.peg.1106"/>
<dbReference type="NCBIfam" id="TIGR00254">
    <property type="entry name" value="GGDEF"/>
    <property type="match status" value="1"/>
</dbReference>
<dbReference type="Pfam" id="PF00990">
    <property type="entry name" value="GGDEF"/>
    <property type="match status" value="1"/>
</dbReference>
<dbReference type="HOGENOM" id="CLU_027484_1_0_7"/>
<keyword evidence="3" id="KW-1133">Transmembrane helix</keyword>
<organism evidence="5 6">
    <name type="scientific">Sulfurimonas gotlandica (strain DSM 19862 / JCM 16533 / GD1)</name>
    <dbReference type="NCBI Taxonomy" id="929558"/>
    <lineage>
        <taxon>Bacteria</taxon>
        <taxon>Pseudomonadati</taxon>
        <taxon>Campylobacterota</taxon>
        <taxon>Epsilonproteobacteria</taxon>
        <taxon>Campylobacterales</taxon>
        <taxon>Sulfurimonadaceae</taxon>
        <taxon>Sulfurimonas</taxon>
    </lineage>
</organism>
<proteinExistence type="predicted"/>
<dbReference type="Gene3D" id="3.30.70.270">
    <property type="match status" value="1"/>
</dbReference>